<keyword evidence="4" id="KW-0472">Membrane</keyword>
<proteinExistence type="inferred from homology"/>
<gene>
    <name evidence="7" type="ORF">VP01_2361g5</name>
</gene>
<dbReference type="GO" id="GO:0035965">
    <property type="term" value="P:cardiolipin acyl-chain remodeling"/>
    <property type="evidence" value="ECO:0007669"/>
    <property type="project" value="TreeGrafter"/>
</dbReference>
<dbReference type="PANTHER" id="PTHR12497">
    <property type="entry name" value="TAZ PROTEIN TAFAZZIN"/>
    <property type="match status" value="1"/>
</dbReference>
<sequence>MSVYIASVMSVFKPLLFYGMKETRIDGLPLLLNLLDRNGQDRKRGLITISNHISTYVRKMTLSQPLDDPMVWGMMPFRTYFETSKVRWTLGAADILFTNRWISPLFQNGQVIKTVRGAGIYQPAMELALEKLDDSQWVGRISHDVD</sequence>
<keyword evidence="8" id="KW-1185">Reference proteome</keyword>
<dbReference type="InterPro" id="IPR000872">
    <property type="entry name" value="Tafazzin"/>
</dbReference>
<comment type="caution">
    <text evidence="7">The sequence shown here is derived from an EMBL/GenBank/DDBJ whole genome shotgun (WGS) entry which is preliminary data.</text>
</comment>
<evidence type="ECO:0000256" key="2">
    <source>
        <dbReference type="ARBA" id="ARBA00022679"/>
    </source>
</evidence>
<evidence type="ECO:0000256" key="1">
    <source>
        <dbReference type="ARBA" id="ARBA00004170"/>
    </source>
</evidence>
<dbReference type="PRINTS" id="PR00979">
    <property type="entry name" value="TAFAZZIN"/>
</dbReference>
<comment type="similarity">
    <text evidence="6">Belongs to the taffazin family.</text>
</comment>
<dbReference type="AlphaFoldDB" id="A0A0L6V7W3"/>
<evidence type="ECO:0000256" key="3">
    <source>
        <dbReference type="ARBA" id="ARBA00023098"/>
    </source>
</evidence>
<evidence type="ECO:0000256" key="4">
    <source>
        <dbReference type="ARBA" id="ARBA00023136"/>
    </source>
</evidence>
<accession>A0A0L6V7W3</accession>
<dbReference type="GO" id="GO:0007007">
    <property type="term" value="P:inner mitochondrial membrane organization"/>
    <property type="evidence" value="ECO:0007669"/>
    <property type="project" value="TreeGrafter"/>
</dbReference>
<keyword evidence="2" id="KW-0808">Transferase</keyword>
<keyword evidence="3" id="KW-0443">Lipid metabolism</keyword>
<organism evidence="7 8">
    <name type="scientific">Puccinia sorghi</name>
    <dbReference type="NCBI Taxonomy" id="27349"/>
    <lineage>
        <taxon>Eukaryota</taxon>
        <taxon>Fungi</taxon>
        <taxon>Dikarya</taxon>
        <taxon>Basidiomycota</taxon>
        <taxon>Pucciniomycotina</taxon>
        <taxon>Pucciniomycetes</taxon>
        <taxon>Pucciniales</taxon>
        <taxon>Pucciniaceae</taxon>
        <taxon>Puccinia</taxon>
    </lineage>
</organism>
<dbReference type="GO" id="GO:0047184">
    <property type="term" value="F:1-acylglycerophosphocholine O-acyltransferase activity"/>
    <property type="evidence" value="ECO:0007669"/>
    <property type="project" value="TreeGrafter"/>
</dbReference>
<dbReference type="Proteomes" id="UP000037035">
    <property type="component" value="Unassembled WGS sequence"/>
</dbReference>
<dbReference type="STRING" id="27349.A0A0L6V7W3"/>
<protein>
    <recommendedName>
        <fullName evidence="6">Tafazzin family protein</fullName>
    </recommendedName>
</protein>
<dbReference type="EMBL" id="LAVV01007238">
    <property type="protein sequence ID" value="KNZ56627.1"/>
    <property type="molecule type" value="Genomic_DNA"/>
</dbReference>
<evidence type="ECO:0000256" key="6">
    <source>
        <dbReference type="RuleBase" id="RU365062"/>
    </source>
</evidence>
<dbReference type="VEuPathDB" id="FungiDB:VP01_2361g5"/>
<evidence type="ECO:0000313" key="7">
    <source>
        <dbReference type="EMBL" id="KNZ56627.1"/>
    </source>
</evidence>
<dbReference type="GO" id="GO:0031966">
    <property type="term" value="C:mitochondrial membrane"/>
    <property type="evidence" value="ECO:0007669"/>
    <property type="project" value="TreeGrafter"/>
</dbReference>
<dbReference type="OrthoDB" id="193467at2759"/>
<name>A0A0L6V7W3_9BASI</name>
<reference evidence="7 8" key="1">
    <citation type="submission" date="2015-08" db="EMBL/GenBank/DDBJ databases">
        <title>Next Generation Sequencing and Analysis of the Genome of Puccinia sorghi L Schw, the Causal Agent of Maize Common Rust.</title>
        <authorList>
            <person name="Rochi L."/>
            <person name="Burguener G."/>
            <person name="Darino M."/>
            <person name="Turjanski A."/>
            <person name="Kreff E."/>
            <person name="Dieguez M.J."/>
            <person name="Sacco F."/>
        </authorList>
    </citation>
    <scope>NUCLEOTIDE SEQUENCE [LARGE SCALE GENOMIC DNA]</scope>
    <source>
        <strain evidence="7 8">RO10H11247</strain>
    </source>
</reference>
<keyword evidence="5" id="KW-0012">Acyltransferase</keyword>
<evidence type="ECO:0000313" key="8">
    <source>
        <dbReference type="Proteomes" id="UP000037035"/>
    </source>
</evidence>
<evidence type="ECO:0000256" key="5">
    <source>
        <dbReference type="ARBA" id="ARBA00023315"/>
    </source>
</evidence>
<dbReference type="PANTHER" id="PTHR12497:SF0">
    <property type="entry name" value="TAFAZZIN"/>
    <property type="match status" value="1"/>
</dbReference>
<comment type="subcellular location">
    <subcellularLocation>
        <location evidence="1">Membrane</location>
        <topology evidence="1">Peripheral membrane protein</topology>
    </subcellularLocation>
</comment>